<dbReference type="SMART" id="SM00448">
    <property type="entry name" value="REC"/>
    <property type="match status" value="1"/>
</dbReference>
<dbReference type="Pfam" id="PF00072">
    <property type="entry name" value="Response_reg"/>
    <property type="match status" value="1"/>
</dbReference>
<dbReference type="Gene3D" id="3.40.50.2300">
    <property type="match status" value="1"/>
</dbReference>
<dbReference type="InterPro" id="IPR011006">
    <property type="entry name" value="CheY-like_superfamily"/>
</dbReference>
<evidence type="ECO:0000259" key="3">
    <source>
        <dbReference type="PROSITE" id="PS50110"/>
    </source>
</evidence>
<dbReference type="EMBL" id="JBHSGK010000021">
    <property type="protein sequence ID" value="MFC4738343.1"/>
    <property type="molecule type" value="Genomic_DNA"/>
</dbReference>
<dbReference type="PANTHER" id="PTHR44591">
    <property type="entry name" value="STRESS RESPONSE REGULATOR PROTEIN 1"/>
    <property type="match status" value="1"/>
</dbReference>
<dbReference type="InterPro" id="IPR001789">
    <property type="entry name" value="Sig_transdc_resp-reg_receiver"/>
</dbReference>
<sequence length="133" mass="14931">MQTALLCNQDRDDRKLIADVLVENDVQVVETDSSEQVLAYVEQLEPEMVILDIIMASGDGISLLKQLQRMPGSPCIVLKSSCHTRGHLRKALQLGADAVLPKPVTAEQVRQLANVADRRAMYRRFPVDRQLQH</sequence>
<comment type="caution">
    <text evidence="4">The sequence shown here is derived from an EMBL/GenBank/DDBJ whole genome shotgun (WGS) entry which is preliminary data.</text>
</comment>
<reference evidence="5" key="1">
    <citation type="journal article" date="2019" name="Int. J. Syst. Evol. Microbiol.">
        <title>The Global Catalogue of Microorganisms (GCM) 10K type strain sequencing project: providing services to taxonomists for standard genome sequencing and annotation.</title>
        <authorList>
            <consortium name="The Broad Institute Genomics Platform"/>
            <consortium name="The Broad Institute Genome Sequencing Center for Infectious Disease"/>
            <person name="Wu L."/>
            <person name="Ma J."/>
        </authorList>
    </citation>
    <scope>NUCLEOTIDE SEQUENCE [LARGE SCALE GENOMIC DNA]</scope>
    <source>
        <strain evidence="5">JCM 12165</strain>
    </source>
</reference>
<name>A0ABV9NYC0_9BACI</name>
<protein>
    <submittedName>
        <fullName evidence="4">PleD family two-component system response regulator</fullName>
    </submittedName>
</protein>
<organism evidence="4 5">
    <name type="scientific">Bacillus daqingensis</name>
    <dbReference type="NCBI Taxonomy" id="872396"/>
    <lineage>
        <taxon>Bacteria</taxon>
        <taxon>Bacillati</taxon>
        <taxon>Bacillota</taxon>
        <taxon>Bacilli</taxon>
        <taxon>Bacillales</taxon>
        <taxon>Bacillaceae</taxon>
        <taxon>Bacillus</taxon>
    </lineage>
</organism>
<feature type="modified residue" description="4-aspartylphosphate" evidence="2">
    <location>
        <position position="52"/>
    </location>
</feature>
<dbReference type="RefSeq" id="WP_377910925.1">
    <property type="nucleotide sequence ID" value="NZ_JBHSGK010000021.1"/>
</dbReference>
<evidence type="ECO:0000256" key="1">
    <source>
        <dbReference type="ARBA" id="ARBA00022553"/>
    </source>
</evidence>
<evidence type="ECO:0000256" key="2">
    <source>
        <dbReference type="PROSITE-ProRule" id="PRU00169"/>
    </source>
</evidence>
<dbReference type="CDD" id="cd00156">
    <property type="entry name" value="REC"/>
    <property type="match status" value="1"/>
</dbReference>
<evidence type="ECO:0000313" key="4">
    <source>
        <dbReference type="EMBL" id="MFC4738343.1"/>
    </source>
</evidence>
<keyword evidence="1 2" id="KW-0597">Phosphoprotein</keyword>
<dbReference type="SUPFAM" id="SSF52172">
    <property type="entry name" value="CheY-like"/>
    <property type="match status" value="1"/>
</dbReference>
<dbReference type="Proteomes" id="UP001595896">
    <property type="component" value="Unassembled WGS sequence"/>
</dbReference>
<accession>A0ABV9NYC0</accession>
<gene>
    <name evidence="4" type="ORF">ACFO4L_17355</name>
</gene>
<proteinExistence type="predicted"/>
<feature type="domain" description="Response regulatory" evidence="3">
    <location>
        <begin position="3"/>
        <end position="117"/>
    </location>
</feature>
<evidence type="ECO:0000313" key="5">
    <source>
        <dbReference type="Proteomes" id="UP001595896"/>
    </source>
</evidence>
<keyword evidence="5" id="KW-1185">Reference proteome</keyword>
<dbReference type="PROSITE" id="PS50110">
    <property type="entry name" value="RESPONSE_REGULATORY"/>
    <property type="match status" value="1"/>
</dbReference>
<dbReference type="InterPro" id="IPR050595">
    <property type="entry name" value="Bact_response_regulator"/>
</dbReference>
<dbReference type="PANTHER" id="PTHR44591:SF3">
    <property type="entry name" value="RESPONSE REGULATORY DOMAIN-CONTAINING PROTEIN"/>
    <property type="match status" value="1"/>
</dbReference>